<dbReference type="Gene3D" id="3.40.1050.10">
    <property type="entry name" value="Carbonic anhydrase"/>
    <property type="match status" value="1"/>
</dbReference>
<comment type="catalytic activity">
    <reaction evidence="6">
        <text>hydrogencarbonate + H(+) = CO2 + H2O</text>
        <dbReference type="Rhea" id="RHEA:10748"/>
        <dbReference type="ChEBI" id="CHEBI:15377"/>
        <dbReference type="ChEBI" id="CHEBI:15378"/>
        <dbReference type="ChEBI" id="CHEBI:16526"/>
        <dbReference type="ChEBI" id="CHEBI:17544"/>
        <dbReference type="EC" id="4.2.1.1"/>
    </reaction>
</comment>
<evidence type="ECO:0000313" key="7">
    <source>
        <dbReference type="EMBL" id="MBD7968135.1"/>
    </source>
</evidence>
<dbReference type="PANTHER" id="PTHR43175">
    <property type="entry name" value="CARBONIC ANHYDRASE"/>
    <property type="match status" value="1"/>
</dbReference>
<evidence type="ECO:0000256" key="3">
    <source>
        <dbReference type="ARBA" id="ARBA00012925"/>
    </source>
</evidence>
<dbReference type="SUPFAM" id="SSF53056">
    <property type="entry name" value="beta-carbonic anhydrase, cab"/>
    <property type="match status" value="1"/>
</dbReference>
<evidence type="ECO:0000256" key="6">
    <source>
        <dbReference type="ARBA" id="ARBA00048348"/>
    </source>
</evidence>
<dbReference type="Pfam" id="PF00484">
    <property type="entry name" value="Pro_CA"/>
    <property type="match status" value="1"/>
</dbReference>
<keyword evidence="5" id="KW-0862">Zinc</keyword>
<organism evidence="7 8">
    <name type="scientific">Paenibacillus gallinarum</name>
    <dbReference type="NCBI Taxonomy" id="2762232"/>
    <lineage>
        <taxon>Bacteria</taxon>
        <taxon>Bacillati</taxon>
        <taxon>Bacillota</taxon>
        <taxon>Bacilli</taxon>
        <taxon>Bacillales</taxon>
        <taxon>Paenibacillaceae</taxon>
        <taxon>Paenibacillus</taxon>
    </lineage>
</organism>
<evidence type="ECO:0000256" key="1">
    <source>
        <dbReference type="ARBA" id="ARBA00001947"/>
    </source>
</evidence>
<dbReference type="Proteomes" id="UP000608071">
    <property type="component" value="Unassembled WGS sequence"/>
</dbReference>
<sequence length="192" mass="21474">MDNIKDILEHNKQFVENRDYEAYISDKFPQKKMMIVTCMDTRLVELLPKAMNFRNGDVKIIKTAGAVISHPFGSAMRSILVGLYELGAKEVIVVGHHECGMAALNSDDMIHHMMERGIPDTVLNTIEHSGINLKNWLRGFNNVQEGLMETVEMIRNHPLLPSDVPVHGMIIDPKTGALDLLVDGTKNLAVKS</sequence>
<evidence type="ECO:0000256" key="5">
    <source>
        <dbReference type="ARBA" id="ARBA00022833"/>
    </source>
</evidence>
<reference evidence="7 8" key="1">
    <citation type="submission" date="2020-08" db="EMBL/GenBank/DDBJ databases">
        <title>A Genomic Blueprint of the Chicken Gut Microbiome.</title>
        <authorList>
            <person name="Gilroy R."/>
            <person name="Ravi A."/>
            <person name="Getino M."/>
            <person name="Pursley I."/>
            <person name="Horton D.L."/>
            <person name="Alikhan N.-F."/>
            <person name="Baker D."/>
            <person name="Gharbi K."/>
            <person name="Hall N."/>
            <person name="Watson M."/>
            <person name="Adriaenssens E.M."/>
            <person name="Foster-Nyarko E."/>
            <person name="Jarju S."/>
            <person name="Secka A."/>
            <person name="Antonio M."/>
            <person name="Oren A."/>
            <person name="Chaudhuri R."/>
            <person name="La Ragione R.M."/>
            <person name="Hildebrand F."/>
            <person name="Pallen M.J."/>
        </authorList>
    </citation>
    <scope>NUCLEOTIDE SEQUENCE [LARGE SCALE GENOMIC DNA]</scope>
    <source>
        <strain evidence="7 8">Sa2BVA9</strain>
    </source>
</reference>
<dbReference type="PANTHER" id="PTHR43175:SF3">
    <property type="entry name" value="CARBON DISULFIDE HYDROLASE"/>
    <property type="match status" value="1"/>
</dbReference>
<evidence type="ECO:0000256" key="2">
    <source>
        <dbReference type="ARBA" id="ARBA00006217"/>
    </source>
</evidence>
<dbReference type="InterPro" id="IPR001765">
    <property type="entry name" value="Carbonic_anhydrase"/>
</dbReference>
<dbReference type="SMART" id="SM00947">
    <property type="entry name" value="Pro_CA"/>
    <property type="match status" value="1"/>
</dbReference>
<gene>
    <name evidence="7" type="ORF">H9647_08665</name>
</gene>
<protein>
    <recommendedName>
        <fullName evidence="3">carbonic anhydrase</fullName>
        <ecNumber evidence="3">4.2.1.1</ecNumber>
    </recommendedName>
</protein>
<keyword evidence="8" id="KW-1185">Reference proteome</keyword>
<comment type="cofactor">
    <cofactor evidence="1">
        <name>Zn(2+)</name>
        <dbReference type="ChEBI" id="CHEBI:29105"/>
    </cofactor>
</comment>
<evidence type="ECO:0000256" key="4">
    <source>
        <dbReference type="ARBA" id="ARBA00022723"/>
    </source>
</evidence>
<comment type="caution">
    <text evidence="7">The sequence shown here is derived from an EMBL/GenBank/DDBJ whole genome shotgun (WGS) entry which is preliminary data.</text>
</comment>
<name>A0ABR8SXB2_9BACL</name>
<dbReference type="EC" id="4.2.1.1" evidence="3"/>
<dbReference type="EMBL" id="JACSQL010000002">
    <property type="protein sequence ID" value="MBD7968135.1"/>
    <property type="molecule type" value="Genomic_DNA"/>
</dbReference>
<proteinExistence type="inferred from homology"/>
<dbReference type="CDD" id="cd03379">
    <property type="entry name" value="beta_CA_cladeD"/>
    <property type="match status" value="1"/>
</dbReference>
<dbReference type="RefSeq" id="WP_191799330.1">
    <property type="nucleotide sequence ID" value="NZ_JACSQL010000002.1"/>
</dbReference>
<keyword evidence="4" id="KW-0479">Metal-binding</keyword>
<evidence type="ECO:0000313" key="8">
    <source>
        <dbReference type="Proteomes" id="UP000608071"/>
    </source>
</evidence>
<comment type="similarity">
    <text evidence="2">Belongs to the beta-class carbonic anhydrase family.</text>
</comment>
<accession>A0ABR8SXB2</accession>
<dbReference type="InterPro" id="IPR036874">
    <property type="entry name" value="Carbonic_anhydrase_sf"/>
</dbReference>